<dbReference type="NCBIfam" id="NF033580">
    <property type="entry name" value="transpos_IS5_3"/>
    <property type="match status" value="1"/>
</dbReference>
<dbReference type="eggNOG" id="COG3293">
    <property type="taxonomic scope" value="Bacteria"/>
</dbReference>
<dbReference type="Proteomes" id="UP000008207">
    <property type="component" value="Chromosome"/>
</dbReference>
<accession>B8IQR4</accession>
<protein>
    <submittedName>
        <fullName evidence="3">Transposase IS4 family protein</fullName>
    </submittedName>
</protein>
<dbReference type="HOGENOM" id="CLU_055261_0_0_5"/>
<evidence type="ECO:0000313" key="3">
    <source>
        <dbReference type="EMBL" id="ACL62359.1"/>
    </source>
</evidence>
<feature type="domain" description="Insertion element IS402-like" evidence="2">
    <location>
        <begin position="35"/>
        <end position="107"/>
    </location>
</feature>
<dbReference type="EMBL" id="CP001349">
    <property type="protein sequence ID" value="ACL62359.1"/>
    <property type="molecule type" value="Genomic_DNA"/>
</dbReference>
<feature type="domain" description="Transposase IS4-like" evidence="1">
    <location>
        <begin position="125"/>
        <end position="272"/>
    </location>
</feature>
<reference evidence="3 4" key="1">
    <citation type="submission" date="2009-01" db="EMBL/GenBank/DDBJ databases">
        <title>Complete sequence of chromosome of Methylobacterium nodulans ORS 2060.</title>
        <authorList>
            <consortium name="US DOE Joint Genome Institute"/>
            <person name="Lucas S."/>
            <person name="Copeland A."/>
            <person name="Lapidus A."/>
            <person name="Glavina del Rio T."/>
            <person name="Dalin E."/>
            <person name="Tice H."/>
            <person name="Bruce D."/>
            <person name="Goodwin L."/>
            <person name="Pitluck S."/>
            <person name="Sims D."/>
            <person name="Brettin T."/>
            <person name="Detter J.C."/>
            <person name="Han C."/>
            <person name="Larimer F."/>
            <person name="Land M."/>
            <person name="Hauser L."/>
            <person name="Kyrpides N."/>
            <person name="Ivanova N."/>
            <person name="Marx C.J."/>
            <person name="Richardson P."/>
        </authorList>
    </citation>
    <scope>NUCLEOTIDE SEQUENCE [LARGE SCALE GENOMIC DNA]</scope>
    <source>
        <strain evidence="4">LMG 21967 / CNCM I-2342 / ORS 2060</strain>
    </source>
</reference>
<dbReference type="AlphaFoldDB" id="B8IQR4"/>
<dbReference type="GO" id="GO:0006313">
    <property type="term" value="P:DNA transposition"/>
    <property type="evidence" value="ECO:0007669"/>
    <property type="project" value="InterPro"/>
</dbReference>
<name>B8IQR4_METNO</name>
<dbReference type="Pfam" id="PF01609">
    <property type="entry name" value="DDE_Tnp_1"/>
    <property type="match status" value="1"/>
</dbReference>
<evidence type="ECO:0000313" key="4">
    <source>
        <dbReference type="Proteomes" id="UP000008207"/>
    </source>
</evidence>
<keyword evidence="4" id="KW-1185">Reference proteome</keyword>
<dbReference type="InterPro" id="IPR002559">
    <property type="entry name" value="Transposase_11"/>
</dbReference>
<dbReference type="KEGG" id="mno:Mnod_7626"/>
<evidence type="ECO:0000259" key="2">
    <source>
        <dbReference type="Pfam" id="PF13340"/>
    </source>
</evidence>
<proteinExistence type="predicted"/>
<dbReference type="InterPro" id="IPR025161">
    <property type="entry name" value="IS402-like_dom"/>
</dbReference>
<dbReference type="PANTHER" id="PTHR30007">
    <property type="entry name" value="PHP DOMAIN PROTEIN"/>
    <property type="match status" value="1"/>
</dbReference>
<gene>
    <name evidence="3" type="ordered locus">Mnod_7626</name>
</gene>
<sequence length="298" mass="33913">MMSARLEWINGSSVVWTDANRSRYDRRDQRYPSDMTNDEWLELEPLLPVAKGVGRPRIYELHEIMNGIRYVQRYGIPWDAMPKDLPPASICYDDWRVLTDSGQLERINHHLVMRDREKSGRDASPTLAIVDAQSVKCDAPQGERGYDAGKNVMGRKRHLAVDSGGRLLAVMVTPADVQDQDGGVPLVKRMFRLYPWIKTVVVDGGYKSRFIEAVQAGLNRFVEVVLRPQFAKGFVLLPKRWRIEQSIGALTMSRRLKLDYDTLLHISAAAMFFASITRLLASITTEWPFPNGLLDPNV</sequence>
<dbReference type="Pfam" id="PF13340">
    <property type="entry name" value="DUF4096"/>
    <property type="match status" value="1"/>
</dbReference>
<organism evidence="3 4">
    <name type="scientific">Methylobacterium nodulans (strain LMG 21967 / CNCM I-2342 / ORS 2060)</name>
    <dbReference type="NCBI Taxonomy" id="460265"/>
    <lineage>
        <taxon>Bacteria</taxon>
        <taxon>Pseudomonadati</taxon>
        <taxon>Pseudomonadota</taxon>
        <taxon>Alphaproteobacteria</taxon>
        <taxon>Hyphomicrobiales</taxon>
        <taxon>Methylobacteriaceae</taxon>
        <taxon>Methylobacterium</taxon>
    </lineage>
</organism>
<evidence type="ECO:0000259" key="1">
    <source>
        <dbReference type="Pfam" id="PF01609"/>
    </source>
</evidence>
<dbReference type="PANTHER" id="PTHR30007:SF0">
    <property type="entry name" value="TRANSPOSASE"/>
    <property type="match status" value="1"/>
</dbReference>
<dbReference type="GO" id="GO:0003677">
    <property type="term" value="F:DNA binding"/>
    <property type="evidence" value="ECO:0007669"/>
    <property type="project" value="InterPro"/>
</dbReference>
<dbReference type="GO" id="GO:0004803">
    <property type="term" value="F:transposase activity"/>
    <property type="evidence" value="ECO:0007669"/>
    <property type="project" value="InterPro"/>
</dbReference>